<gene>
    <name evidence="1" type="ORF">ARC20_10140</name>
</gene>
<protein>
    <submittedName>
        <fullName evidence="1">Uncharacterized protein</fullName>
    </submittedName>
</protein>
<dbReference type="EMBL" id="LLXU01000077">
    <property type="protein sequence ID" value="KRG43137.1"/>
    <property type="molecule type" value="Genomic_DNA"/>
</dbReference>
<name>A0A0R0AQ82_9GAMM</name>
<proteinExistence type="predicted"/>
<reference evidence="1 2" key="1">
    <citation type="submission" date="2015-10" db="EMBL/GenBank/DDBJ databases">
        <title>Genome sequencing and analysis of members of genus Stenotrophomonas.</title>
        <authorList>
            <person name="Patil P.P."/>
            <person name="Midha S."/>
            <person name="Patil P.B."/>
        </authorList>
    </citation>
    <scope>NUCLEOTIDE SEQUENCE [LARGE SCALE GENOMIC DNA]</scope>
    <source>
        <strain evidence="1 2">JCM 16536</strain>
    </source>
</reference>
<sequence length="82" mass="8803">MTVVSQDRHARSFEFPYARMGGHVEAALHAEQAADDRGLGDGSCGQATLRRSRRGAGKGFGTIMVVLEDVEAWAEPVITVMA</sequence>
<dbReference type="AlphaFoldDB" id="A0A0R0AQ82"/>
<evidence type="ECO:0000313" key="2">
    <source>
        <dbReference type="Proteomes" id="UP000051802"/>
    </source>
</evidence>
<comment type="caution">
    <text evidence="1">The sequence shown here is derived from an EMBL/GenBank/DDBJ whole genome shotgun (WGS) entry which is preliminary data.</text>
</comment>
<organism evidence="1 2">
    <name type="scientific">Stenotrophomonas panacihumi</name>
    <dbReference type="NCBI Taxonomy" id="676599"/>
    <lineage>
        <taxon>Bacteria</taxon>
        <taxon>Pseudomonadati</taxon>
        <taxon>Pseudomonadota</taxon>
        <taxon>Gammaproteobacteria</taxon>
        <taxon>Lysobacterales</taxon>
        <taxon>Lysobacteraceae</taxon>
        <taxon>Stenotrophomonas</taxon>
    </lineage>
</organism>
<dbReference type="STRING" id="676599.ARC20_10140"/>
<dbReference type="Proteomes" id="UP000051802">
    <property type="component" value="Unassembled WGS sequence"/>
</dbReference>
<evidence type="ECO:0000313" key="1">
    <source>
        <dbReference type="EMBL" id="KRG43137.1"/>
    </source>
</evidence>
<accession>A0A0R0AQ82</accession>
<keyword evidence="2" id="KW-1185">Reference proteome</keyword>